<dbReference type="Pfam" id="PF13173">
    <property type="entry name" value="AAA_14"/>
    <property type="match status" value="1"/>
</dbReference>
<dbReference type="SUPFAM" id="SSF52540">
    <property type="entry name" value="P-loop containing nucleoside triphosphate hydrolases"/>
    <property type="match status" value="1"/>
</dbReference>
<dbReference type="PANTHER" id="PTHR43566">
    <property type="entry name" value="CONSERVED PROTEIN"/>
    <property type="match status" value="1"/>
</dbReference>
<feature type="domain" description="AAA" evidence="1">
    <location>
        <begin position="64"/>
        <end position="179"/>
    </location>
</feature>
<dbReference type="InterPro" id="IPR025420">
    <property type="entry name" value="DUF4143"/>
</dbReference>
<accession>A0A975F082</accession>
<sequence length="435" mass="50238">MNRFYYNNAFFRYVQLFGTGNRTLSHGFGIRTNSLFKSEFVRYTIPVIQRQIKETFLQALQFYPVTTLTGPRQSGKSTFLKDVLPDWNYVSLEDPNIREFCQTDPRGFLSSYPEHSIIDEVQRVPELFSYLQTQVDTSGGSGQYVLSGSQNFQLMKSISQSLAGRCAVLKLMPFSQKELQSAHLLAKNAHEYIYTGGYPRIYDKHIPPARYYADYFETYIQRDIRNLENIGDLLLFTRFIKLCAGRIGQLVNISSLANDCGISSTTATRWLSLLETSFIVYKLKPDFRNFTKRLTKSPKMYFTDTGLACYLLGLKNAEQLTSHYLRGNLFENAIINAFVYNEYNEGNEPDFFYWRDKAGLEIDLLKTCIAQDGKESVQAYEIKSGETMNLDYFSNMEKWAQLPGNTHNIKAVIYAGKERFNTKFGKVIPWDKIFF</sequence>
<keyword evidence="3" id="KW-0547">Nucleotide-binding</keyword>
<dbReference type="InterPro" id="IPR027417">
    <property type="entry name" value="P-loop_NTPase"/>
</dbReference>
<dbReference type="Pfam" id="PF13635">
    <property type="entry name" value="DUF4143"/>
    <property type="match status" value="1"/>
</dbReference>
<keyword evidence="3" id="KW-0067">ATP-binding</keyword>
<reference evidence="3" key="2">
    <citation type="journal article" date="2021" name="Microbiol. Resour. Announc.">
        <title>Complete Genome Sequences of Three Human Oral Treponema parvum Isolates.</title>
        <authorList>
            <person name="Zeng H."/>
            <person name="Watt R.M."/>
        </authorList>
    </citation>
    <scope>NUCLEOTIDE SEQUENCE</scope>
    <source>
        <strain evidence="3">ATCC 700773</strain>
    </source>
</reference>
<dbReference type="AlphaFoldDB" id="A0A975F082"/>
<reference evidence="3" key="1">
    <citation type="submission" date="2020-05" db="EMBL/GenBank/DDBJ databases">
        <authorList>
            <person name="Zeng H."/>
            <person name="Chan Y.K."/>
            <person name="Watt R.M."/>
        </authorList>
    </citation>
    <scope>NUCLEOTIDE SEQUENCE</scope>
    <source>
        <strain evidence="3">ATCC 700773</strain>
    </source>
</reference>
<dbReference type="GO" id="GO:0005524">
    <property type="term" value="F:ATP binding"/>
    <property type="evidence" value="ECO:0007669"/>
    <property type="project" value="UniProtKB-KW"/>
</dbReference>
<evidence type="ECO:0000259" key="1">
    <source>
        <dbReference type="Pfam" id="PF13173"/>
    </source>
</evidence>
<dbReference type="Proteomes" id="UP000671995">
    <property type="component" value="Chromosome"/>
</dbReference>
<evidence type="ECO:0000259" key="2">
    <source>
        <dbReference type="Pfam" id="PF13635"/>
    </source>
</evidence>
<proteinExistence type="predicted"/>
<dbReference type="PANTHER" id="PTHR43566:SF2">
    <property type="entry name" value="DUF4143 DOMAIN-CONTAINING PROTEIN"/>
    <property type="match status" value="1"/>
</dbReference>
<dbReference type="EMBL" id="CP054257">
    <property type="protein sequence ID" value="QTQ11992.1"/>
    <property type="molecule type" value="Genomic_DNA"/>
</dbReference>
<evidence type="ECO:0000313" key="4">
    <source>
        <dbReference type="Proteomes" id="UP000671995"/>
    </source>
</evidence>
<protein>
    <submittedName>
        <fullName evidence="3">ATP-binding protein</fullName>
    </submittedName>
</protein>
<feature type="domain" description="DUF4143" evidence="2">
    <location>
        <begin position="221"/>
        <end position="385"/>
    </location>
</feature>
<organism evidence="3 4">
    <name type="scientific">Treponema parvum</name>
    <dbReference type="NCBI Taxonomy" id="138851"/>
    <lineage>
        <taxon>Bacteria</taxon>
        <taxon>Pseudomonadati</taxon>
        <taxon>Spirochaetota</taxon>
        <taxon>Spirochaetia</taxon>
        <taxon>Spirochaetales</taxon>
        <taxon>Treponemataceae</taxon>
        <taxon>Treponema</taxon>
    </lineage>
</organism>
<name>A0A975F082_9SPIR</name>
<dbReference type="InterPro" id="IPR041682">
    <property type="entry name" value="AAA_14"/>
</dbReference>
<evidence type="ECO:0000313" key="3">
    <source>
        <dbReference type="EMBL" id="QTQ11992.1"/>
    </source>
</evidence>
<gene>
    <name evidence="3" type="ORF">HRI96_07175</name>
</gene>